<feature type="domain" description="Transcription regulator PadR C-terminal" evidence="2">
    <location>
        <begin position="178"/>
        <end position="244"/>
    </location>
</feature>
<dbReference type="Gene3D" id="6.10.140.190">
    <property type="match status" value="1"/>
</dbReference>
<protein>
    <submittedName>
        <fullName evidence="3">Transcriptional regulator</fullName>
    </submittedName>
</protein>
<dbReference type="Proteomes" id="UP000019102">
    <property type="component" value="Unassembled WGS sequence"/>
</dbReference>
<dbReference type="eggNOG" id="COG1695">
    <property type="taxonomic scope" value="Bacteria"/>
</dbReference>
<organism evidence="3 4">
    <name type="scientific">Gracilibacillus boraciitolerans JCM 21714</name>
    <dbReference type="NCBI Taxonomy" id="1298598"/>
    <lineage>
        <taxon>Bacteria</taxon>
        <taxon>Bacillati</taxon>
        <taxon>Bacillota</taxon>
        <taxon>Bacilli</taxon>
        <taxon>Bacillales</taxon>
        <taxon>Bacillaceae</taxon>
        <taxon>Gracilibacillus</taxon>
    </lineage>
</organism>
<accession>W4VPD8</accession>
<comment type="caution">
    <text evidence="3">The sequence shown here is derived from an EMBL/GenBank/DDBJ whole genome shotgun (WGS) entry which is preliminary data.</text>
</comment>
<gene>
    <name evidence="3" type="ORF">JCM21714_3890</name>
</gene>
<dbReference type="Pfam" id="PF03551">
    <property type="entry name" value="PadR"/>
    <property type="match status" value="1"/>
</dbReference>
<keyword evidence="4" id="KW-1185">Reference proteome</keyword>
<dbReference type="InterPro" id="IPR036390">
    <property type="entry name" value="WH_DNA-bd_sf"/>
</dbReference>
<feature type="domain" description="Transcription regulator PadR N-terminal" evidence="1">
    <location>
        <begin position="91"/>
        <end position="164"/>
    </location>
</feature>
<dbReference type="InterPro" id="IPR025444">
    <property type="entry name" value="Monooxy_af470"/>
</dbReference>
<name>W4VPD8_9BACI</name>
<evidence type="ECO:0000259" key="1">
    <source>
        <dbReference type="Pfam" id="PF03551"/>
    </source>
</evidence>
<dbReference type="PANTHER" id="PTHR43252:SF6">
    <property type="entry name" value="NEGATIVE TRANSCRIPTION REGULATOR PADR"/>
    <property type="match status" value="1"/>
</dbReference>
<evidence type="ECO:0000313" key="3">
    <source>
        <dbReference type="EMBL" id="GAE94708.1"/>
    </source>
</evidence>
<dbReference type="InterPro" id="IPR005149">
    <property type="entry name" value="Tscrpt_reg_PadR_N"/>
</dbReference>
<proteinExistence type="predicted"/>
<dbReference type="InterPro" id="IPR036388">
    <property type="entry name" value="WH-like_DNA-bd_sf"/>
</dbReference>
<dbReference type="Pfam" id="PF13826">
    <property type="entry name" value="Monooxy_af470-like"/>
    <property type="match status" value="1"/>
</dbReference>
<evidence type="ECO:0000313" key="4">
    <source>
        <dbReference type="Proteomes" id="UP000019102"/>
    </source>
</evidence>
<dbReference type="InterPro" id="IPR018309">
    <property type="entry name" value="Tscrpt_reg_PadR_C"/>
</dbReference>
<dbReference type="Gene3D" id="1.10.10.10">
    <property type="entry name" value="Winged helix-like DNA-binding domain superfamily/Winged helix DNA-binding domain"/>
    <property type="match status" value="1"/>
</dbReference>
<dbReference type="EMBL" id="BAVS01000029">
    <property type="protein sequence ID" value="GAE94708.1"/>
    <property type="molecule type" value="Genomic_DNA"/>
</dbReference>
<dbReference type="Pfam" id="PF10400">
    <property type="entry name" value="Vir_act_alpha_C"/>
    <property type="match status" value="1"/>
</dbReference>
<dbReference type="PANTHER" id="PTHR43252">
    <property type="entry name" value="TRANSCRIPTIONAL REGULATOR YQJI"/>
    <property type="match status" value="1"/>
</dbReference>
<dbReference type="STRING" id="1298598.JCM21714_3890"/>
<sequence length="421" mass="49262">MCKASYPSSPVFTHCILAGRNVCKCLSGLIYTHFTPSCTSSFKKPTTFSKKYSDSHFLFPYLSYIMYLNDIYQLDRWSQLMKEYNNTTYAILGILTTGCKSGYAIKQLMDQSLTHFWKISYGQIYPTMKQLTANELVTVTNTQQDGKPDRKEYDLTQKGKDALKHWLSQPIEQIPVERNEVLLKLFFGKHQTTEQTVKLLEDYKRKLEERLQTYHTIAHSIQTHHESDPNAQYWLFTLDYGKRTTMLHRLVPGNDRSYLKEETKMSKGIFSGRFTTKNEEDLVVFIIGMRINKRWAVHKWFPVFIAMPSMIRELYTNKEELGFLSMESFFGLRTTVMIQYWRSTEDLLSYAKGSNHLKARKNFNQKVGDHTAVGIYHETYIIKKGQYESIYGNMPQYGLAKAMEHIPVRSDKRSARKRLTQ</sequence>
<reference evidence="3 4" key="1">
    <citation type="journal article" date="2014" name="Genome Announc.">
        <title>Draft Genome Sequence of the Boron-Tolerant and Moderately Halotolerant Bacterium Gracilibacillus boraciitolerans JCM 21714T.</title>
        <authorList>
            <person name="Ahmed I."/>
            <person name="Oshima K."/>
            <person name="Suda W."/>
            <person name="Kitamura K."/>
            <person name="Iida T."/>
            <person name="Ohmori Y."/>
            <person name="Fujiwara T."/>
            <person name="Hattori M."/>
            <person name="Ohkuma M."/>
        </authorList>
    </citation>
    <scope>NUCLEOTIDE SEQUENCE [LARGE SCALE GENOMIC DNA]</scope>
    <source>
        <strain evidence="3 4">JCM 21714</strain>
    </source>
</reference>
<evidence type="ECO:0000259" key="2">
    <source>
        <dbReference type="Pfam" id="PF10400"/>
    </source>
</evidence>
<dbReference type="AlphaFoldDB" id="W4VPD8"/>
<dbReference type="SUPFAM" id="SSF46785">
    <property type="entry name" value="Winged helix' DNA-binding domain"/>
    <property type="match status" value="1"/>
</dbReference>